<dbReference type="AlphaFoldDB" id="A0A6J4QR69"/>
<evidence type="ECO:0000256" key="9">
    <source>
        <dbReference type="ARBA" id="ARBA00023125"/>
    </source>
</evidence>
<feature type="binding site" evidence="11">
    <location>
        <begin position="102"/>
        <end position="109"/>
    </location>
    <ligand>
        <name>ATP</name>
        <dbReference type="ChEBI" id="CHEBI:30616"/>
    </ligand>
</feature>
<dbReference type="Pfam" id="PF13541">
    <property type="entry name" value="ChlI"/>
    <property type="match status" value="1"/>
</dbReference>
<keyword evidence="7 11" id="KW-0067">ATP-binding</keyword>
<feature type="short sequence motif" description="RadA KNRFG motif" evidence="11">
    <location>
        <begin position="256"/>
        <end position="260"/>
    </location>
</feature>
<dbReference type="NCBIfam" id="TIGR00416">
    <property type="entry name" value="sms"/>
    <property type="match status" value="1"/>
</dbReference>
<organism evidence="15">
    <name type="scientific">uncultured Rubrobacteraceae bacterium</name>
    <dbReference type="NCBI Taxonomy" id="349277"/>
    <lineage>
        <taxon>Bacteria</taxon>
        <taxon>Bacillati</taxon>
        <taxon>Actinomycetota</taxon>
        <taxon>Rubrobacteria</taxon>
        <taxon>Rubrobacterales</taxon>
        <taxon>Rubrobacteraceae</taxon>
        <taxon>environmental samples</taxon>
    </lineage>
</organism>
<gene>
    <name evidence="11" type="primary">radA</name>
    <name evidence="15" type="ORF">AVDCRST_MAG80-2279</name>
</gene>
<comment type="similarity">
    <text evidence="11 13">Belongs to the RecA family. RadA subfamily.</text>
</comment>
<feature type="domain" description="RecA family profile 1" evidence="14">
    <location>
        <begin position="73"/>
        <end position="219"/>
    </location>
</feature>
<dbReference type="PANTHER" id="PTHR32472">
    <property type="entry name" value="DNA REPAIR PROTEIN RADA"/>
    <property type="match status" value="1"/>
</dbReference>
<feature type="region of interest" description="Lon-protease-like" evidence="11">
    <location>
        <begin position="356"/>
        <end position="473"/>
    </location>
</feature>
<keyword evidence="5" id="KW-0378">Hydrolase</keyword>
<keyword evidence="6 13" id="KW-0862">Zinc</keyword>
<dbReference type="InterPro" id="IPR027417">
    <property type="entry name" value="P-loop_NTPase"/>
</dbReference>
<dbReference type="PROSITE" id="PS50162">
    <property type="entry name" value="RECA_2"/>
    <property type="match status" value="1"/>
</dbReference>
<dbReference type="Pfam" id="PF18073">
    <property type="entry name" value="Zn_ribbon_LapB"/>
    <property type="match status" value="1"/>
</dbReference>
<evidence type="ECO:0000256" key="8">
    <source>
        <dbReference type="ARBA" id="ARBA00023016"/>
    </source>
</evidence>
<dbReference type="InterPro" id="IPR014721">
    <property type="entry name" value="Ribsml_uS5_D2-typ_fold_subgr"/>
</dbReference>
<protein>
    <recommendedName>
        <fullName evidence="11 12">DNA repair protein RadA</fullName>
    </recommendedName>
</protein>
<dbReference type="GO" id="GO:0140664">
    <property type="term" value="F:ATP-dependent DNA damage sensor activity"/>
    <property type="evidence" value="ECO:0007669"/>
    <property type="project" value="InterPro"/>
</dbReference>
<dbReference type="InterPro" id="IPR041166">
    <property type="entry name" value="Rubredoxin_2"/>
</dbReference>
<dbReference type="SUPFAM" id="SSF52540">
    <property type="entry name" value="P-loop containing nucleoside triphosphate hydrolases"/>
    <property type="match status" value="1"/>
</dbReference>
<evidence type="ECO:0000313" key="15">
    <source>
        <dbReference type="EMBL" id="CAA9451118.1"/>
    </source>
</evidence>
<dbReference type="GO" id="GO:0016787">
    <property type="term" value="F:hydrolase activity"/>
    <property type="evidence" value="ECO:0007669"/>
    <property type="project" value="UniProtKB-KW"/>
</dbReference>
<dbReference type="InterPro" id="IPR004504">
    <property type="entry name" value="DNA_repair_RadA"/>
</dbReference>
<dbReference type="SUPFAM" id="SSF54211">
    <property type="entry name" value="Ribosomal protein S5 domain 2-like"/>
    <property type="match status" value="1"/>
</dbReference>
<proteinExistence type="inferred from homology"/>
<evidence type="ECO:0000256" key="13">
    <source>
        <dbReference type="RuleBase" id="RU003555"/>
    </source>
</evidence>
<dbReference type="Pfam" id="PF13481">
    <property type="entry name" value="AAA_25"/>
    <property type="match status" value="1"/>
</dbReference>
<keyword evidence="8 11" id="KW-0346">Stress response</keyword>
<dbReference type="EMBL" id="CADCVC010000203">
    <property type="protein sequence ID" value="CAA9451118.1"/>
    <property type="molecule type" value="Genomic_DNA"/>
</dbReference>
<dbReference type="PRINTS" id="PR01874">
    <property type="entry name" value="DNAREPAIRADA"/>
</dbReference>
<comment type="function">
    <text evidence="13">DNA-dependent ATPase involved in processing of recombination intermediates, plays a role in repairing DNA breaks. Stimulates the branch migration of RecA-mediated strand transfer reactions, allowing the 3' invading strand to extend heteroduplex DNA faster. Binds ssDNA in the presence of ADP but not other nucleotides, has ATPase activity that is stimulated by ssDNA and various branched DNA structures, but inhibited by SSB. Does not have RecA's homology-searching function.</text>
</comment>
<evidence type="ECO:0000259" key="14">
    <source>
        <dbReference type="PROSITE" id="PS50162"/>
    </source>
</evidence>
<evidence type="ECO:0000256" key="1">
    <source>
        <dbReference type="ARBA" id="ARBA00022723"/>
    </source>
</evidence>
<keyword evidence="9 11" id="KW-0238">DNA-binding</keyword>
<evidence type="ECO:0000256" key="3">
    <source>
        <dbReference type="ARBA" id="ARBA00022763"/>
    </source>
</evidence>
<dbReference type="GO" id="GO:0005524">
    <property type="term" value="F:ATP binding"/>
    <property type="evidence" value="ECO:0007669"/>
    <property type="project" value="UniProtKB-UniRule"/>
</dbReference>
<keyword evidence="10 11" id="KW-0234">DNA repair</keyword>
<comment type="function">
    <text evidence="11">Plays a role in repairing double-strand DNA breaks, probably involving stabilizing or processing branched DNA or blocked replication forks.</text>
</comment>
<evidence type="ECO:0000256" key="4">
    <source>
        <dbReference type="ARBA" id="ARBA00022771"/>
    </source>
</evidence>
<reference evidence="15" key="1">
    <citation type="submission" date="2020-02" db="EMBL/GenBank/DDBJ databases">
        <authorList>
            <person name="Meier V. D."/>
        </authorList>
    </citation>
    <scope>NUCLEOTIDE SEQUENCE</scope>
    <source>
        <strain evidence="15">AVDCRST_MAG80</strain>
    </source>
</reference>
<dbReference type="GO" id="GO:0005829">
    <property type="term" value="C:cytosol"/>
    <property type="evidence" value="ECO:0007669"/>
    <property type="project" value="TreeGrafter"/>
</dbReference>
<dbReference type="InterPro" id="IPR020588">
    <property type="entry name" value="RecA_ATP-bd"/>
</dbReference>
<dbReference type="GO" id="GO:0003684">
    <property type="term" value="F:damaged DNA binding"/>
    <property type="evidence" value="ECO:0007669"/>
    <property type="project" value="InterPro"/>
</dbReference>
<dbReference type="InterPro" id="IPR003593">
    <property type="entry name" value="AAA+_ATPase"/>
</dbReference>
<evidence type="ECO:0000256" key="5">
    <source>
        <dbReference type="ARBA" id="ARBA00022801"/>
    </source>
</evidence>
<evidence type="ECO:0000256" key="10">
    <source>
        <dbReference type="ARBA" id="ARBA00023204"/>
    </source>
</evidence>
<keyword evidence="2 11" id="KW-0547">Nucleotide-binding</keyword>
<dbReference type="PANTHER" id="PTHR32472:SF10">
    <property type="entry name" value="DNA REPAIR PROTEIN RADA-LIKE PROTEIN"/>
    <property type="match status" value="1"/>
</dbReference>
<dbReference type="HAMAP" id="MF_01498">
    <property type="entry name" value="RadA_bact"/>
    <property type="match status" value="1"/>
</dbReference>
<dbReference type="InterPro" id="IPR020568">
    <property type="entry name" value="Ribosomal_Su5_D2-typ_SF"/>
</dbReference>
<dbReference type="Gene3D" id="3.30.230.10">
    <property type="match status" value="1"/>
</dbReference>
<dbReference type="Gene3D" id="3.40.50.300">
    <property type="entry name" value="P-loop containing nucleotide triphosphate hydrolases"/>
    <property type="match status" value="1"/>
</dbReference>
<evidence type="ECO:0000256" key="6">
    <source>
        <dbReference type="ARBA" id="ARBA00022833"/>
    </source>
</evidence>
<evidence type="ECO:0000256" key="11">
    <source>
        <dbReference type="HAMAP-Rule" id="MF_01498"/>
    </source>
</evidence>
<evidence type="ECO:0000256" key="7">
    <source>
        <dbReference type="ARBA" id="ARBA00022840"/>
    </source>
</evidence>
<dbReference type="SMART" id="SM00382">
    <property type="entry name" value="AAA"/>
    <property type="match status" value="1"/>
</dbReference>
<keyword evidence="1 11" id="KW-0479">Metal-binding</keyword>
<sequence length="473" mass="49676">MATKTLFVCSNCGHQEPKWLGRCPDCGEWSTFVEEVRDDKKAVGFAARAANAKAPKKAAGATMILREVRAEREGGRIGTGAGELDRVLGGGIVPGSMVLVGGEPGVGKSTLLLQVMGHLGERCLMVSGEESTRQVALSARRLGVGDAGFRVLSETDVDIIEATILEERPEVVVVDSIQTLYSPELTGAPGGVGQVRETAARLMRLAKAEGIAVVLVGHVTKEGSIAGPRVLEHMVDTVLQFEGDRYQSFRVLRALKNRFGSTNEVGVFEMTGAGMAEVVDPSAFFLSRREGGMPPGVVTVCLLEGTRPMLVEIESLVAPSPLAIPRRVANGIEVGRVNMLCAVLSRRAGLVLGDQDVYVNVTGGVRVEEPAADLGVALAIASALRDRPVEAGVACFGEVGLTGDVRFVAGAPRRVAELLKLGFKRIITPEGVPEGPYGAGRDGANGVPNGRAKREVAVVEVKTLEEAVGAALS</sequence>
<dbReference type="CDD" id="cd01121">
    <property type="entry name" value="RadA_SMS_N"/>
    <property type="match status" value="1"/>
</dbReference>
<accession>A0A6J4QR69</accession>
<name>A0A6J4QR69_9ACTN</name>
<dbReference type="GO" id="GO:0008270">
    <property type="term" value="F:zinc ion binding"/>
    <property type="evidence" value="ECO:0007669"/>
    <property type="project" value="UniProtKB-KW"/>
</dbReference>
<keyword evidence="4 13" id="KW-0863">Zinc-finger</keyword>
<evidence type="ECO:0000256" key="12">
    <source>
        <dbReference type="NCBIfam" id="TIGR00416"/>
    </source>
</evidence>
<comment type="domain">
    <text evidence="11">The middle region has homology to RecA with ATPase motifs including the RadA KNRFG motif, while the C-terminus is homologous to Lon protease.</text>
</comment>
<keyword evidence="3 11" id="KW-0227">DNA damage</keyword>
<evidence type="ECO:0000256" key="2">
    <source>
        <dbReference type="ARBA" id="ARBA00022741"/>
    </source>
</evidence>
<dbReference type="FunFam" id="3.40.50.300:FF:000050">
    <property type="entry name" value="DNA repair protein RadA"/>
    <property type="match status" value="1"/>
</dbReference>
<dbReference type="GO" id="GO:0000725">
    <property type="term" value="P:recombinational repair"/>
    <property type="evidence" value="ECO:0007669"/>
    <property type="project" value="UniProtKB-UniRule"/>
</dbReference>